<dbReference type="Proteomes" id="UP001177021">
    <property type="component" value="Unassembled WGS sequence"/>
</dbReference>
<sequence>MQRLENMAKIVKFVYVMIILLSLFLVATNSKRNIPCVYDGDCPIKLCRYPLKAKCLGGICHCR</sequence>
<accession>A0ACB0LJQ3</accession>
<evidence type="ECO:0000313" key="1">
    <source>
        <dbReference type="EMBL" id="CAJ2669742.1"/>
    </source>
</evidence>
<organism evidence="1 2">
    <name type="scientific">Trifolium pratense</name>
    <name type="common">Red clover</name>
    <dbReference type="NCBI Taxonomy" id="57577"/>
    <lineage>
        <taxon>Eukaryota</taxon>
        <taxon>Viridiplantae</taxon>
        <taxon>Streptophyta</taxon>
        <taxon>Embryophyta</taxon>
        <taxon>Tracheophyta</taxon>
        <taxon>Spermatophyta</taxon>
        <taxon>Magnoliopsida</taxon>
        <taxon>eudicotyledons</taxon>
        <taxon>Gunneridae</taxon>
        <taxon>Pentapetalae</taxon>
        <taxon>rosids</taxon>
        <taxon>fabids</taxon>
        <taxon>Fabales</taxon>
        <taxon>Fabaceae</taxon>
        <taxon>Papilionoideae</taxon>
        <taxon>50 kb inversion clade</taxon>
        <taxon>NPAAA clade</taxon>
        <taxon>Hologalegina</taxon>
        <taxon>IRL clade</taxon>
        <taxon>Trifolieae</taxon>
        <taxon>Trifolium</taxon>
    </lineage>
</organism>
<keyword evidence="2" id="KW-1185">Reference proteome</keyword>
<proteinExistence type="predicted"/>
<name>A0ACB0LJQ3_TRIPR</name>
<comment type="caution">
    <text evidence="1">The sequence shown here is derived from an EMBL/GenBank/DDBJ whole genome shotgun (WGS) entry which is preliminary data.</text>
</comment>
<dbReference type="EMBL" id="CASHSV030000615">
    <property type="protein sequence ID" value="CAJ2669742.1"/>
    <property type="molecule type" value="Genomic_DNA"/>
</dbReference>
<evidence type="ECO:0000313" key="2">
    <source>
        <dbReference type="Proteomes" id="UP001177021"/>
    </source>
</evidence>
<protein>
    <submittedName>
        <fullName evidence="1">Uncharacterized protein</fullName>
    </submittedName>
</protein>
<gene>
    <name evidence="1" type="ORF">MILVUS5_LOCUS33886</name>
</gene>
<reference evidence="1" key="1">
    <citation type="submission" date="2023-10" db="EMBL/GenBank/DDBJ databases">
        <authorList>
            <person name="Rodriguez Cubillos JULIANA M."/>
            <person name="De Vega J."/>
        </authorList>
    </citation>
    <scope>NUCLEOTIDE SEQUENCE</scope>
</reference>